<feature type="transmembrane region" description="Helical" evidence="2">
    <location>
        <begin position="273"/>
        <end position="292"/>
    </location>
</feature>
<reference evidence="3 4" key="1">
    <citation type="submission" date="2015-12" db="EMBL/GenBank/DDBJ databases">
        <title>Complete genome sequence of Pseudoalteromonas rubra SCSIO 6842, harboring a conjugative plasmid.</title>
        <authorList>
            <person name="Li B."/>
            <person name="Wang X."/>
        </authorList>
    </citation>
    <scope>NUCLEOTIDE SEQUENCE [LARGE SCALE GENOMIC DNA]</scope>
    <source>
        <strain evidence="3 4">SCSIO 6842</strain>
    </source>
</reference>
<proteinExistence type="predicted"/>
<feature type="compositionally biased region" description="Acidic residues" evidence="1">
    <location>
        <begin position="235"/>
        <end position="248"/>
    </location>
</feature>
<organism evidence="3 4">
    <name type="scientific">Pseudoalteromonas rubra</name>
    <dbReference type="NCBI Taxonomy" id="43658"/>
    <lineage>
        <taxon>Bacteria</taxon>
        <taxon>Pseudomonadati</taxon>
        <taxon>Pseudomonadota</taxon>
        <taxon>Gammaproteobacteria</taxon>
        <taxon>Alteromonadales</taxon>
        <taxon>Pseudoalteromonadaceae</taxon>
        <taxon>Pseudoalteromonas</taxon>
    </lineage>
</organism>
<evidence type="ECO:0000313" key="4">
    <source>
        <dbReference type="Proteomes" id="UP000069015"/>
    </source>
</evidence>
<feature type="region of interest" description="Disordered" evidence="1">
    <location>
        <begin position="230"/>
        <end position="250"/>
    </location>
</feature>
<keyword evidence="2" id="KW-0812">Transmembrane</keyword>
<keyword evidence="2" id="KW-0472">Membrane</keyword>
<dbReference type="KEGG" id="prr:AT705_04110"/>
<gene>
    <name evidence="3" type="ORF">AT705_04110</name>
</gene>
<accession>A0A0U3I2U3</accession>
<protein>
    <submittedName>
        <fullName evidence="3">Uncharacterized protein</fullName>
    </submittedName>
</protein>
<dbReference type="RefSeq" id="WP_058795608.1">
    <property type="nucleotide sequence ID" value="NZ_CP013611.1"/>
</dbReference>
<evidence type="ECO:0000313" key="3">
    <source>
        <dbReference type="EMBL" id="ALU42191.1"/>
    </source>
</evidence>
<sequence>MFRSNTKLKKASDSIFQEADVPKDRSRPLEWRRSFNGLSLPLKNIEIITQVNTHDKDWDIKGDFKDNPVKLIKPDIKTSFAIKAIVDEDQMRDTIYCAEQDGDDDDIFTLERPRGETQVILKSGEPIKESEKFPEGVFFGSCFRMNYDPGEDDIIFEMTIPEEQLNTIASNLQSDPSSTIDLYVELLSFSFEVDDSLREHYHPRDIFIYDHSDAFVSSIGLASKIGTHTIKKSEDDEEEEYQYDDIDEPKELSPEQQSYRELVQVLLHMQKPLNSIVFAIWVLVFILGVSIFF</sequence>
<evidence type="ECO:0000256" key="1">
    <source>
        <dbReference type="SAM" id="MobiDB-lite"/>
    </source>
</evidence>
<name>A0A0U3I2U3_9GAMM</name>
<dbReference type="AlphaFoldDB" id="A0A0U3I2U3"/>
<keyword evidence="2" id="KW-1133">Transmembrane helix</keyword>
<evidence type="ECO:0000256" key="2">
    <source>
        <dbReference type="SAM" id="Phobius"/>
    </source>
</evidence>
<dbReference type="EMBL" id="CP013611">
    <property type="protein sequence ID" value="ALU42191.1"/>
    <property type="molecule type" value="Genomic_DNA"/>
</dbReference>
<dbReference type="Proteomes" id="UP000069015">
    <property type="component" value="Chromosome 1"/>
</dbReference>